<dbReference type="InterPro" id="IPR018035">
    <property type="entry name" value="Flagellar_FliH/T3SS_HrpE"/>
</dbReference>
<evidence type="ECO:0000256" key="1">
    <source>
        <dbReference type="SAM" id="MobiDB-lite"/>
    </source>
</evidence>
<dbReference type="Proteomes" id="UP000431922">
    <property type="component" value="Unassembled WGS sequence"/>
</dbReference>
<feature type="domain" description="Flagellar assembly protein FliH/Type III secretion system HrpE" evidence="2">
    <location>
        <begin position="64"/>
        <end position="162"/>
    </location>
</feature>
<evidence type="ECO:0000313" key="4">
    <source>
        <dbReference type="Proteomes" id="UP000431922"/>
    </source>
</evidence>
<protein>
    <recommendedName>
        <fullName evidence="2">Flagellar assembly protein FliH/Type III secretion system HrpE domain-containing protein</fullName>
    </recommendedName>
</protein>
<evidence type="ECO:0000259" key="2">
    <source>
        <dbReference type="Pfam" id="PF02108"/>
    </source>
</evidence>
<sequence>MADPRFDSTAIGAGYSPPLAASVAPDHADERHEAAFDNGRRQGRAEALAEAKQENAERRKLGVALRRFDDDMADRLSRQLSETVAMLCEATLAPLALDHARLAERCREAAVLLGEDLSLCTLHLHPTDVSRMQTVEPGGWTIAADDTLEPGSIRLVGREGDIASGPQEWRRSLAEMLGIGRAAS</sequence>
<comment type="caution">
    <text evidence="3">The sequence shown here is derived from an EMBL/GenBank/DDBJ whole genome shotgun (WGS) entry which is preliminary data.</text>
</comment>
<dbReference type="RefSeq" id="WP_160756482.1">
    <property type="nucleotide sequence ID" value="NZ_WTYL01000002.1"/>
</dbReference>
<dbReference type="EMBL" id="WTYL01000002">
    <property type="protein sequence ID" value="MXP44953.1"/>
    <property type="molecule type" value="Genomic_DNA"/>
</dbReference>
<keyword evidence="4" id="KW-1185">Reference proteome</keyword>
<reference evidence="3 4" key="1">
    <citation type="submission" date="2019-12" db="EMBL/GenBank/DDBJ databases">
        <title>Genomic-based taxomic classification of the family Erythrobacteraceae.</title>
        <authorList>
            <person name="Xu L."/>
        </authorList>
    </citation>
    <scope>NUCLEOTIDE SEQUENCE [LARGE SCALE GENOMIC DNA]</scope>
    <source>
        <strain evidence="3 4">KCTC 42453</strain>
    </source>
</reference>
<dbReference type="AlphaFoldDB" id="A0A845AZN8"/>
<accession>A0A845AZN8</accession>
<organism evidence="3 4">
    <name type="scientific">Allopontixanthobacter sediminis</name>
    <dbReference type="NCBI Taxonomy" id="1689985"/>
    <lineage>
        <taxon>Bacteria</taxon>
        <taxon>Pseudomonadati</taxon>
        <taxon>Pseudomonadota</taxon>
        <taxon>Alphaproteobacteria</taxon>
        <taxon>Sphingomonadales</taxon>
        <taxon>Erythrobacteraceae</taxon>
        <taxon>Allopontixanthobacter</taxon>
    </lineage>
</organism>
<dbReference type="Pfam" id="PF02108">
    <property type="entry name" value="FliH"/>
    <property type="match status" value="1"/>
</dbReference>
<name>A0A845AZN8_9SPHN</name>
<dbReference type="OrthoDB" id="7506803at2"/>
<proteinExistence type="predicted"/>
<feature type="region of interest" description="Disordered" evidence="1">
    <location>
        <begin position="1"/>
        <end position="28"/>
    </location>
</feature>
<evidence type="ECO:0000313" key="3">
    <source>
        <dbReference type="EMBL" id="MXP44953.1"/>
    </source>
</evidence>
<gene>
    <name evidence="3" type="ORF">GRI65_10845</name>
</gene>